<name>A0A0A9CGW3_ARUDO</name>
<dbReference type="EMBL" id="GBRH01227138">
    <property type="protein sequence ID" value="JAD70757.1"/>
    <property type="molecule type" value="Transcribed_RNA"/>
</dbReference>
<sequence length="26" mass="3139">MYRTQLINVISKQCYLSSWTNPSIEY</sequence>
<evidence type="ECO:0000313" key="1">
    <source>
        <dbReference type="EMBL" id="JAD70757.1"/>
    </source>
</evidence>
<protein>
    <submittedName>
        <fullName evidence="1">Uncharacterized protein</fullName>
    </submittedName>
</protein>
<dbReference type="AlphaFoldDB" id="A0A0A9CGW3"/>
<organism evidence="1">
    <name type="scientific">Arundo donax</name>
    <name type="common">Giant reed</name>
    <name type="synonym">Donax arundinaceus</name>
    <dbReference type="NCBI Taxonomy" id="35708"/>
    <lineage>
        <taxon>Eukaryota</taxon>
        <taxon>Viridiplantae</taxon>
        <taxon>Streptophyta</taxon>
        <taxon>Embryophyta</taxon>
        <taxon>Tracheophyta</taxon>
        <taxon>Spermatophyta</taxon>
        <taxon>Magnoliopsida</taxon>
        <taxon>Liliopsida</taxon>
        <taxon>Poales</taxon>
        <taxon>Poaceae</taxon>
        <taxon>PACMAD clade</taxon>
        <taxon>Arundinoideae</taxon>
        <taxon>Arundineae</taxon>
        <taxon>Arundo</taxon>
    </lineage>
</organism>
<accession>A0A0A9CGW3</accession>
<reference evidence="1" key="1">
    <citation type="submission" date="2014-09" db="EMBL/GenBank/DDBJ databases">
        <authorList>
            <person name="Magalhaes I.L.F."/>
            <person name="Oliveira U."/>
            <person name="Santos F.R."/>
            <person name="Vidigal T.H.D.A."/>
            <person name="Brescovit A.D."/>
            <person name="Santos A.J."/>
        </authorList>
    </citation>
    <scope>NUCLEOTIDE SEQUENCE</scope>
    <source>
        <tissue evidence="1">Shoot tissue taken approximately 20 cm above the soil surface</tissue>
    </source>
</reference>
<reference evidence="1" key="2">
    <citation type="journal article" date="2015" name="Data Brief">
        <title>Shoot transcriptome of the giant reed, Arundo donax.</title>
        <authorList>
            <person name="Barrero R.A."/>
            <person name="Guerrero F.D."/>
            <person name="Moolhuijzen P."/>
            <person name="Goolsby J.A."/>
            <person name="Tidwell J."/>
            <person name="Bellgard S.E."/>
            <person name="Bellgard M.I."/>
        </authorList>
    </citation>
    <scope>NUCLEOTIDE SEQUENCE</scope>
    <source>
        <tissue evidence="1">Shoot tissue taken approximately 20 cm above the soil surface</tissue>
    </source>
</reference>
<proteinExistence type="predicted"/>